<proteinExistence type="predicted"/>
<dbReference type="EMBL" id="MT141520">
    <property type="protein sequence ID" value="QJA64463.1"/>
    <property type="molecule type" value="Genomic_DNA"/>
</dbReference>
<evidence type="ECO:0000313" key="1">
    <source>
        <dbReference type="EMBL" id="QJA64463.1"/>
    </source>
</evidence>
<sequence length="273" mass="30693">MSKTVIEMEKPVRLEQKAQLLTKPFEVRLEAKHVKALNKVVNIAEHMKVEELTFQFNGKTLSIRHMDATGIALLKASINIRETLLEDFANEEDESTFSVVLSQLKRALNIEEPNIKLDDRLYVEGKIGTQKVNVDLSLISDFEDPQNTPEPTVNLNVSTTLNVKKLLETVRKLIPEPEKLRFVSNKELNIEFDTDLQTGNIGPYPSSGEGRSCYSVQILDALGSGDWKIEYSTNMPMKATTTITETVYKGTASGTKNEIANIIVWLAPRIEDE</sequence>
<dbReference type="AlphaFoldDB" id="A0A6M3J3M6"/>
<name>A0A6M3J3M6_9ZZZZ</name>
<reference evidence="1" key="1">
    <citation type="submission" date="2020-03" db="EMBL/GenBank/DDBJ databases">
        <title>The deep terrestrial virosphere.</title>
        <authorList>
            <person name="Holmfeldt K."/>
            <person name="Nilsson E."/>
            <person name="Simone D."/>
            <person name="Lopez-Fernandez M."/>
            <person name="Wu X."/>
            <person name="de Brujin I."/>
            <person name="Lundin D."/>
            <person name="Andersson A."/>
            <person name="Bertilsson S."/>
            <person name="Dopson M."/>
        </authorList>
    </citation>
    <scope>NUCLEOTIDE SEQUENCE</scope>
    <source>
        <strain evidence="1">MM415B00496</strain>
    </source>
</reference>
<dbReference type="Gene3D" id="3.70.10.10">
    <property type="match status" value="1"/>
</dbReference>
<accession>A0A6M3J3M6</accession>
<protein>
    <submittedName>
        <fullName evidence="1">Uncharacterized protein</fullName>
    </submittedName>
</protein>
<gene>
    <name evidence="1" type="ORF">MM415B00496_0021</name>
</gene>
<organism evidence="1">
    <name type="scientific">viral metagenome</name>
    <dbReference type="NCBI Taxonomy" id="1070528"/>
    <lineage>
        <taxon>unclassified sequences</taxon>
        <taxon>metagenomes</taxon>
        <taxon>organismal metagenomes</taxon>
    </lineage>
</organism>